<dbReference type="AlphaFoldDB" id="A0A843TNY6"/>
<gene>
    <name evidence="3" type="ORF">Taro_004258</name>
</gene>
<protein>
    <recommendedName>
        <fullName evidence="2">Nucleoprotein TPR/MPL1 domain-containing protein</fullName>
    </recommendedName>
</protein>
<dbReference type="Pfam" id="PF25481">
    <property type="entry name" value="Nucleoprot-TPR"/>
    <property type="match status" value="1"/>
</dbReference>
<name>A0A843TNY6_COLES</name>
<evidence type="ECO:0000256" key="1">
    <source>
        <dbReference type="SAM" id="Coils"/>
    </source>
</evidence>
<dbReference type="Proteomes" id="UP000652761">
    <property type="component" value="Unassembled WGS sequence"/>
</dbReference>
<dbReference type="GO" id="GO:0006406">
    <property type="term" value="P:mRNA export from nucleus"/>
    <property type="evidence" value="ECO:0007669"/>
    <property type="project" value="TreeGrafter"/>
</dbReference>
<organism evidence="3 4">
    <name type="scientific">Colocasia esculenta</name>
    <name type="common">Wild taro</name>
    <name type="synonym">Arum esculentum</name>
    <dbReference type="NCBI Taxonomy" id="4460"/>
    <lineage>
        <taxon>Eukaryota</taxon>
        <taxon>Viridiplantae</taxon>
        <taxon>Streptophyta</taxon>
        <taxon>Embryophyta</taxon>
        <taxon>Tracheophyta</taxon>
        <taxon>Spermatophyta</taxon>
        <taxon>Magnoliopsida</taxon>
        <taxon>Liliopsida</taxon>
        <taxon>Araceae</taxon>
        <taxon>Aroideae</taxon>
        <taxon>Colocasieae</taxon>
        <taxon>Colocasia</taxon>
    </lineage>
</organism>
<proteinExistence type="predicted"/>
<comment type="caution">
    <text evidence="3">The sequence shown here is derived from an EMBL/GenBank/DDBJ whole genome shotgun (WGS) entry which is preliminary data.</text>
</comment>
<sequence length="283" mass="31965">MPLFISDEEFELCHHDSAQVAERADQFIRDLHRQLETVRAGADAASIAAEHTCSLIEQRYAAVSADHAKLHTENASLAASVEQRLSELAEARAEKHNLHLKAIAKDGEIERLTVEATELHKSKRQLLELVEQKDAEIGEKNATIQSYLEKIIHLTDNAALKEAKLQENEAELARCHAECTRLSQEKELIGKHNQWLNDELTVKVNNLIEVRRAHMEYEADISGKLADVERQLNETSKLLKRSEERVRELESRLKTLEEELLSSKDAAAATEDHYVAELATVSL</sequence>
<feature type="coiled-coil region" evidence="1">
    <location>
        <begin position="225"/>
        <end position="273"/>
    </location>
</feature>
<dbReference type="PANTHER" id="PTHR18898">
    <property type="entry name" value="NUCLEOPROTEIN TPR-RELATED"/>
    <property type="match status" value="1"/>
</dbReference>
<keyword evidence="1" id="KW-0175">Coiled coil</keyword>
<dbReference type="OrthoDB" id="343070at2759"/>
<dbReference type="GO" id="GO:0017056">
    <property type="term" value="F:structural constituent of nuclear pore"/>
    <property type="evidence" value="ECO:0007669"/>
    <property type="project" value="TreeGrafter"/>
</dbReference>
<dbReference type="GO" id="GO:0005643">
    <property type="term" value="C:nuclear pore"/>
    <property type="evidence" value="ECO:0007669"/>
    <property type="project" value="TreeGrafter"/>
</dbReference>
<reference evidence="3" key="1">
    <citation type="submission" date="2017-07" db="EMBL/GenBank/DDBJ databases">
        <title>Taro Niue Genome Assembly and Annotation.</title>
        <authorList>
            <person name="Atibalentja N."/>
            <person name="Keating K."/>
            <person name="Fields C.J."/>
        </authorList>
    </citation>
    <scope>NUCLEOTIDE SEQUENCE</scope>
    <source>
        <strain evidence="3">Niue_2</strain>
        <tissue evidence="3">Leaf</tissue>
    </source>
</reference>
<dbReference type="InterPro" id="IPR057577">
    <property type="entry name" value="Nucleoprot-TPR/MLP1_dom"/>
</dbReference>
<evidence type="ECO:0000313" key="4">
    <source>
        <dbReference type="Proteomes" id="UP000652761"/>
    </source>
</evidence>
<feature type="non-terminal residue" evidence="3">
    <location>
        <position position="283"/>
    </location>
</feature>
<accession>A0A843TNY6</accession>
<feature type="domain" description="Nucleoprotein TPR/MPL1" evidence="2">
    <location>
        <begin position="170"/>
        <end position="249"/>
    </location>
</feature>
<evidence type="ECO:0000313" key="3">
    <source>
        <dbReference type="EMBL" id="MQL71916.1"/>
    </source>
</evidence>
<dbReference type="EMBL" id="NMUH01000113">
    <property type="protein sequence ID" value="MQL71916.1"/>
    <property type="molecule type" value="Genomic_DNA"/>
</dbReference>
<dbReference type="PANTHER" id="PTHR18898:SF2">
    <property type="entry name" value="NUCLEOPROTEIN TPR"/>
    <property type="match status" value="1"/>
</dbReference>
<evidence type="ECO:0000259" key="2">
    <source>
        <dbReference type="Pfam" id="PF25481"/>
    </source>
</evidence>
<keyword evidence="4" id="KW-1185">Reference proteome</keyword>